<organism evidence="1 2">
    <name type="scientific">Lupinus luteus</name>
    <name type="common">European yellow lupine</name>
    <dbReference type="NCBI Taxonomy" id="3873"/>
    <lineage>
        <taxon>Eukaryota</taxon>
        <taxon>Viridiplantae</taxon>
        <taxon>Streptophyta</taxon>
        <taxon>Embryophyta</taxon>
        <taxon>Tracheophyta</taxon>
        <taxon>Spermatophyta</taxon>
        <taxon>Magnoliopsida</taxon>
        <taxon>eudicotyledons</taxon>
        <taxon>Gunneridae</taxon>
        <taxon>Pentapetalae</taxon>
        <taxon>rosids</taxon>
        <taxon>fabids</taxon>
        <taxon>Fabales</taxon>
        <taxon>Fabaceae</taxon>
        <taxon>Papilionoideae</taxon>
        <taxon>50 kb inversion clade</taxon>
        <taxon>genistoids sensu lato</taxon>
        <taxon>core genistoids</taxon>
        <taxon>Genisteae</taxon>
        <taxon>Lupinus</taxon>
    </lineage>
</organism>
<dbReference type="AlphaFoldDB" id="A0AAV1XJ87"/>
<keyword evidence="2" id="KW-1185">Reference proteome</keyword>
<evidence type="ECO:0000313" key="2">
    <source>
        <dbReference type="Proteomes" id="UP001497480"/>
    </source>
</evidence>
<accession>A0AAV1XJ87</accession>
<evidence type="ECO:0000313" key="1">
    <source>
        <dbReference type="EMBL" id="CAL0321189.1"/>
    </source>
</evidence>
<gene>
    <name evidence="1" type="ORF">LLUT_LOCUS22249</name>
</gene>
<dbReference type="EMBL" id="CAXHTB010000015">
    <property type="protein sequence ID" value="CAL0321189.1"/>
    <property type="molecule type" value="Genomic_DNA"/>
</dbReference>
<protein>
    <submittedName>
        <fullName evidence="1">Uncharacterized protein</fullName>
    </submittedName>
</protein>
<proteinExistence type="predicted"/>
<reference evidence="1 2" key="1">
    <citation type="submission" date="2024-03" db="EMBL/GenBank/DDBJ databases">
        <authorList>
            <person name="Martinez-Hernandez J."/>
        </authorList>
    </citation>
    <scope>NUCLEOTIDE SEQUENCE [LARGE SCALE GENOMIC DNA]</scope>
</reference>
<dbReference type="Proteomes" id="UP001497480">
    <property type="component" value="Unassembled WGS sequence"/>
</dbReference>
<comment type="caution">
    <text evidence="1">The sequence shown here is derived from an EMBL/GenBank/DDBJ whole genome shotgun (WGS) entry which is preliminary data.</text>
</comment>
<sequence>MCVFLCFHSLNKNQSGLVIYDGWKEPKTRVGAKATTNMENDLPILARFFNATTGQFTSFEEYRLVLAGFDRFPPVVVHIRYINRPVPASGLDHLFSG</sequence>
<name>A0AAV1XJ87_LUPLU</name>